<dbReference type="RefSeq" id="WP_159241774.1">
    <property type="nucleotide sequence ID" value="NZ_CP053042.1"/>
</dbReference>
<dbReference type="NCBIfam" id="TIGR01414">
    <property type="entry name" value="autotrans_barl"/>
    <property type="match status" value="1"/>
</dbReference>
<dbReference type="PROSITE" id="PS51208">
    <property type="entry name" value="AUTOTRANSPORTER"/>
    <property type="match status" value="1"/>
</dbReference>
<dbReference type="InterPro" id="IPR036709">
    <property type="entry name" value="Autotransporte_beta_dom_sf"/>
</dbReference>
<accession>A0A8I1BLS9</accession>
<organism evidence="3 4">
    <name type="scientific">Proteus terrae subsp. cibarius</name>
    <dbReference type="NCBI Taxonomy" id="626774"/>
    <lineage>
        <taxon>Bacteria</taxon>
        <taxon>Pseudomonadati</taxon>
        <taxon>Pseudomonadota</taxon>
        <taxon>Gammaproteobacteria</taxon>
        <taxon>Enterobacterales</taxon>
        <taxon>Morganellaceae</taxon>
        <taxon>Proteus</taxon>
    </lineage>
</organism>
<dbReference type="InterPro" id="IPR012332">
    <property type="entry name" value="Autotransporter_pectin_lyase_C"/>
</dbReference>
<dbReference type="SMART" id="SM00869">
    <property type="entry name" value="Autotransporter"/>
    <property type="match status" value="1"/>
</dbReference>
<dbReference type="InterPro" id="IPR006315">
    <property type="entry name" value="OM_autotransptr_brl_dom"/>
</dbReference>
<dbReference type="SUPFAM" id="SSF51126">
    <property type="entry name" value="Pectin lyase-like"/>
    <property type="match status" value="1"/>
</dbReference>
<dbReference type="InterPro" id="IPR043990">
    <property type="entry name" value="AC_1"/>
</dbReference>
<dbReference type="InterPro" id="IPR011050">
    <property type="entry name" value="Pectin_lyase_fold/virulence"/>
</dbReference>
<dbReference type="Gene3D" id="2.160.20.20">
    <property type="match status" value="1"/>
</dbReference>
<dbReference type="CDD" id="cd01344">
    <property type="entry name" value="PL2_Passenger_AT"/>
    <property type="match status" value="1"/>
</dbReference>
<sequence length="1281" mass="135885">MNHIYKLIWCMASNCFIVVSELAKGNKKSISCTKKKSLLSVALISILPVSTSFAVENEVPLNISGKNQQVVNTSKISNVNIINNITIEKIGNGKHAIEAVIDNTTSTGNISIKNTGNLKTNGNHAFGIFAENKDVGDIKIEHSGNISTNGLASHGIYAKSDADGASQKINIDVKKSNIMINDSLATNDNEIAYHVYAEQDNIQSGDVNINVSDSKLSGISGDYGSTAVYIKSKSDKGNLLATLNNTDISLDGFNADGVHLVNLSDTSAGDITIETNSGSIVSKNSEGNVEYNYALFGNQKGKNATGDIRITNNATNITTGSKDNDNGRGAIGIHALFDSQTASGDIVIDNKGNINTLAKGDMNNGIYTNNAGTGNILISNTGNITTNGTASSAIHSQQDNVQAKKDSVNQISNSGKLETLGNYSSGITLIKKNAGKVLVNNEGDAVINGSFSHGIYLDTQGGDIQVQSSKGDITTSGDTSHGIFVNNKSAADNTLVINNSSNISTTGARTGSNNSAAAIRVTQEGDGKINLTNSGNISTKGIEARNIYINALGNSAVEVSNSGSLTSENSSAVGIYSQGDVLITNTGNISAKNKADSKQEVSGHGIEGISRTGNINIQHLAGDITVENNAQNQQSHGIVAGGGTNTEVARSADILIGSKANIDATQGNSAVFLKTVKEGSVNINQGATVKGGNDAGVHFEVENGGAGDYAINNAGFISAKSDKAINVVGSDANSQLSLTNSGTLQGVVNANNKTALNLENTGTFLVRNQNNETKNVAISHFNNGTINNTGTIKLLAVDGINSNTTGEYVPHGTLSSASSGIVHGQLLGVKDFNHSGVLDLTGAGLSGNSFVISGGQVAGQNGNGTFTTNGGTLKMATTLNEGGQESRSDVLVVDNLKKGNDATKIDIVIASGSKEIATKENGIQLVKTLGTQDADAFELAGPVTYGRYEYLLYDGDASGVNDGYYLRNQLKKTDEKIPNPNVGAYLGNQYAAANMFNQNILDRRDNVQAPDQTVWARINYNQVKTDHIRDTQELQIDSTLLQIGADFYRDEEKGRVAGAYVGYGYSDVENRSRLTGTKAEGDVKGVQLGAYYSWMPEKDNGPYVDVWGHFAHYNNKLKGQAQKNQDRKYDSYGFAVSTEGGYSFIVEENDVNKWVLKPHVQLTYNYIDADDFTDHNNTRFSHNKSEGVQTRLGARFYGNKQQPKGLLPFVEANWLYNGMDNEVVLNGDKESSDIGKNIGELKIGLQGNVNDSSSLFIHFNVQKGSHDYQQIGGQIGYNYNW</sequence>
<comment type="caution">
    <text evidence="3">The sequence shown here is derived from an EMBL/GenBank/DDBJ whole genome shotgun (WGS) entry which is preliminary data.</text>
</comment>
<dbReference type="Proteomes" id="UP000612266">
    <property type="component" value="Unassembled WGS sequence"/>
</dbReference>
<dbReference type="GO" id="GO:0019867">
    <property type="term" value="C:outer membrane"/>
    <property type="evidence" value="ECO:0007669"/>
    <property type="project" value="InterPro"/>
</dbReference>
<keyword evidence="1" id="KW-0843">Virulence</keyword>
<evidence type="ECO:0000256" key="1">
    <source>
        <dbReference type="ARBA" id="ARBA00023026"/>
    </source>
</evidence>
<name>A0A8I1BLS9_9GAMM</name>
<dbReference type="EMBL" id="JADSJR010000011">
    <property type="protein sequence ID" value="MBG2914730.1"/>
    <property type="molecule type" value="Genomic_DNA"/>
</dbReference>
<dbReference type="Pfam" id="PF03797">
    <property type="entry name" value="Autotransporter"/>
    <property type="match status" value="1"/>
</dbReference>
<reference evidence="3" key="1">
    <citation type="submission" date="2020-11" db="EMBL/GenBank/DDBJ databases">
        <title>Enhanced detection system for hospital associated transmission using whole genome sequencing surveillance.</title>
        <authorList>
            <person name="Harrison L.H."/>
            <person name="Van Tyne D."/>
            <person name="Marsh J.W."/>
            <person name="Griffith M.P."/>
            <person name="Snyder D.J."/>
            <person name="Cooper V.S."/>
            <person name="Mustapha M."/>
        </authorList>
    </citation>
    <scope>NUCLEOTIDE SEQUENCE</scope>
    <source>
        <strain evidence="3">PR00070</strain>
    </source>
</reference>
<evidence type="ECO:0000259" key="2">
    <source>
        <dbReference type="PROSITE" id="PS51208"/>
    </source>
</evidence>
<proteinExistence type="predicted"/>
<evidence type="ECO:0000313" key="4">
    <source>
        <dbReference type="Proteomes" id="UP000612266"/>
    </source>
</evidence>
<dbReference type="Gene3D" id="2.40.128.130">
    <property type="entry name" value="Autotransporter beta-domain"/>
    <property type="match status" value="1"/>
</dbReference>
<dbReference type="InterPro" id="IPR005546">
    <property type="entry name" value="Autotransporte_beta"/>
</dbReference>
<dbReference type="SUPFAM" id="SSF103515">
    <property type="entry name" value="Autotransporter"/>
    <property type="match status" value="1"/>
</dbReference>
<protein>
    <submittedName>
        <fullName evidence="3">Autotransporter outer membrane beta-barrel domain-containing protein</fullName>
    </submittedName>
</protein>
<feature type="domain" description="Autotransporter" evidence="2">
    <location>
        <begin position="1007"/>
        <end position="1281"/>
    </location>
</feature>
<gene>
    <name evidence="3" type="ORF">I4901_10150</name>
</gene>
<evidence type="ECO:0000313" key="3">
    <source>
        <dbReference type="EMBL" id="MBG2914730.1"/>
    </source>
</evidence>
<dbReference type="Pfam" id="PF13018">
    <property type="entry name" value="ESPR"/>
    <property type="match status" value="1"/>
</dbReference>
<dbReference type="InterPro" id="IPR024973">
    <property type="entry name" value="ESPR"/>
</dbReference>